<dbReference type="EMBL" id="GEIB01000004">
    <property type="protein sequence ID" value="JAR87709.1"/>
    <property type="molecule type" value="Transcribed_RNA"/>
</dbReference>
<dbReference type="InterPro" id="IPR050733">
    <property type="entry name" value="Vitellogenin/Apolipophorin"/>
</dbReference>
<dbReference type="InterPro" id="IPR001846">
    <property type="entry name" value="VWF_type-D"/>
</dbReference>
<dbReference type="PROSITE" id="PS51233">
    <property type="entry name" value="VWFD"/>
    <property type="match status" value="1"/>
</dbReference>
<accession>A0A147BA93</accession>
<reference evidence="2" key="1">
    <citation type="submission" date="2016-03" db="EMBL/GenBank/DDBJ databases">
        <title>Gut transcriptome analysis on engorged females of Ornithodoros mimon (Acari: Argasidae) and phylogenetic inferences of soft ticks.</title>
        <authorList>
            <person name="Landulfo G.A."/>
            <person name="Giovanni D."/>
            <person name="Carvalho E."/>
            <person name="Junqueira-de-Azevedo I."/>
            <person name="Patane J."/>
            <person name="Mendoca R."/>
            <person name="Barros-Battesti D."/>
        </authorList>
    </citation>
    <scope>NUCLEOTIDE SEQUENCE</scope>
    <source>
        <strain evidence="2">Females</strain>
        <tissue evidence="2">Gut</tissue>
    </source>
</reference>
<protein>
    <submittedName>
        <fullName evidence="2">Hemelipoglycoprotein</fullName>
    </submittedName>
</protein>
<dbReference type="SMART" id="SM00216">
    <property type="entry name" value="VWD"/>
    <property type="match status" value="1"/>
</dbReference>
<feature type="domain" description="VWFD" evidence="1">
    <location>
        <begin position="525"/>
        <end position="712"/>
    </location>
</feature>
<dbReference type="PANTHER" id="PTHR23345">
    <property type="entry name" value="VITELLOGENIN-RELATED"/>
    <property type="match status" value="1"/>
</dbReference>
<evidence type="ECO:0000313" key="2">
    <source>
        <dbReference type="EMBL" id="JAR87709.1"/>
    </source>
</evidence>
<evidence type="ECO:0000259" key="1">
    <source>
        <dbReference type="PROSITE" id="PS51233"/>
    </source>
</evidence>
<name>A0A147BA93_9ACAR</name>
<dbReference type="AlphaFoldDB" id="A0A147BA93"/>
<proteinExistence type="predicted"/>
<sequence length="817" mass="96026">FYLEYKEPTFVYYKNKDLALATTLNPVDNTVKEVVAKVQAHALFDTHAIETVSILVPFEKISVGVGYESRTALSVPINIECAVDLEEHKFRLKERPEIPHDLFYYNFKPFAFIESYENHRPVVHEDTKVAIFLDEDLHKFDREYFHDLLGVGLKLHGHYIETPDFWGTWKKFWHSHDFRQKYYYLYANPHWHPRELRIGLTPANRDVTNEIEVVFDWSTLTPETRGNTIFKSKLFPTEVDDTFPIKDELKSYTTVVDTEVFFRGQKERKISTEIVYTRTNDLLSHYLNFFVLRTPFTVTESDDTKICFHGTAKFPAIDEDTIGALNLLALDNVVSTNFDLFFGRDCTTDQKVRLRGAWEHTLEQKHFLEFRELEEPAGRFLKNPLKETWEKCLYYRQKDIFWNKHCLEHLFEASKLNHFKGDLEYENLSEEFLWYVNYVRRYIRHHYFPWVHHVEDLHVNNPEGHVHIVANFSYYNPVVDVELRAPHENIYYKQAPVPEWIVTPRHYKFLEYSMLSEYSSLYEHLHCDVQGPSIKTFDGALYPLPDTDCFKVIAKDCSPSEHFLILGAKTHNVNFQKALRMFVHTFKIEIMPITPDTEPIVRIDGKMVPVTVEEPFKQYVNTGVRDIELFHIERLGQGHIYKLVSEVYGLRIFYNGLGIFVQVAPYYRGKLCGLCGDYNLNKFQEFIGPDKCEHYNTTSFGYSYVIPTSECTTLEYKSPCTFHTGETCTVMRTKTIELGTGKNRQVCFSIAPVSHCSEPCIETRYVSREVGFHCLPAKDTTTRNLVAQSRVRPLMEFRRKREDYRAVVEYPEGCYRP</sequence>
<organism evidence="2">
    <name type="scientific">Alectorobius mimon</name>
    <dbReference type="NCBI Taxonomy" id="360319"/>
    <lineage>
        <taxon>Eukaryota</taxon>
        <taxon>Metazoa</taxon>
        <taxon>Ecdysozoa</taxon>
        <taxon>Arthropoda</taxon>
        <taxon>Chelicerata</taxon>
        <taxon>Arachnida</taxon>
        <taxon>Acari</taxon>
        <taxon>Parasitiformes</taxon>
        <taxon>Ixodida</taxon>
        <taxon>Ixodoidea</taxon>
        <taxon>Argasidae</taxon>
        <taxon>Ornithodorinae</taxon>
        <taxon>Alectorobius</taxon>
    </lineage>
</organism>
<dbReference type="GO" id="GO:0005319">
    <property type="term" value="F:lipid transporter activity"/>
    <property type="evidence" value="ECO:0007669"/>
    <property type="project" value="TreeGrafter"/>
</dbReference>
<dbReference type="PANTHER" id="PTHR23345:SF15">
    <property type="entry name" value="VITELLOGENIN 1-RELATED"/>
    <property type="match status" value="1"/>
</dbReference>
<dbReference type="Pfam" id="PF00094">
    <property type="entry name" value="VWD"/>
    <property type="match status" value="1"/>
</dbReference>
<feature type="non-terminal residue" evidence="2">
    <location>
        <position position="1"/>
    </location>
</feature>